<keyword evidence="2" id="KW-1133">Transmembrane helix</keyword>
<comment type="caution">
    <text evidence="3">The sequence shown here is derived from an EMBL/GenBank/DDBJ whole genome shotgun (WGS) entry which is preliminary data.</text>
</comment>
<dbReference type="InterPro" id="IPR006461">
    <property type="entry name" value="PLAC_motif_containing"/>
</dbReference>
<gene>
    <name evidence="3" type="ORF">ACJRO7_018948</name>
</gene>
<feature type="region of interest" description="Disordered" evidence="1">
    <location>
        <begin position="203"/>
        <end position="241"/>
    </location>
</feature>
<proteinExistence type="predicted"/>
<organism evidence="3 4">
    <name type="scientific">Eucalyptus globulus</name>
    <name type="common">Tasmanian blue gum</name>
    <dbReference type="NCBI Taxonomy" id="34317"/>
    <lineage>
        <taxon>Eukaryota</taxon>
        <taxon>Viridiplantae</taxon>
        <taxon>Streptophyta</taxon>
        <taxon>Embryophyta</taxon>
        <taxon>Tracheophyta</taxon>
        <taxon>Spermatophyta</taxon>
        <taxon>Magnoliopsida</taxon>
        <taxon>eudicotyledons</taxon>
        <taxon>Gunneridae</taxon>
        <taxon>Pentapetalae</taxon>
        <taxon>rosids</taxon>
        <taxon>malvids</taxon>
        <taxon>Myrtales</taxon>
        <taxon>Myrtaceae</taxon>
        <taxon>Myrtoideae</taxon>
        <taxon>Eucalypteae</taxon>
        <taxon>Eucalyptus</taxon>
    </lineage>
</organism>
<keyword evidence="2" id="KW-0472">Membrane</keyword>
<feature type="transmembrane region" description="Helical" evidence="2">
    <location>
        <begin position="130"/>
        <end position="151"/>
    </location>
</feature>
<keyword evidence="4" id="KW-1185">Reference proteome</keyword>
<evidence type="ECO:0008006" key="5">
    <source>
        <dbReference type="Google" id="ProtNLM"/>
    </source>
</evidence>
<dbReference type="AlphaFoldDB" id="A0ABD3KWM5"/>
<dbReference type="Pfam" id="PF04749">
    <property type="entry name" value="PLAC8"/>
    <property type="match status" value="1"/>
</dbReference>
<evidence type="ECO:0000313" key="4">
    <source>
        <dbReference type="Proteomes" id="UP001634007"/>
    </source>
</evidence>
<name>A0ABD3KWM5_EUCGL</name>
<evidence type="ECO:0000256" key="1">
    <source>
        <dbReference type="SAM" id="MobiDB-lite"/>
    </source>
</evidence>
<evidence type="ECO:0000313" key="3">
    <source>
        <dbReference type="EMBL" id="KAL3743762.1"/>
    </source>
</evidence>
<dbReference type="NCBIfam" id="TIGR01571">
    <property type="entry name" value="A_thal_Cys_rich"/>
    <property type="match status" value="1"/>
</dbReference>
<sequence length="241" mass="26697">MAEGNAPSRYVRLTKDQAPLEDITPGELNQPVEIPQLNVRRCSECGQPLPETYEAPADEDWTTGIYACADDPESCRTGLFCPCVLFGRNVETLRDDIPWTNACVCHAIFVEGGLALAAATAVFHGVDPRTSFLICESLFFAWWICGIYTGLFRQSLQNKYHLKNSPCDPCLVHCCMHWCALCQEHREMKNHLSDNAVLPETVVNPPPVQEMSSKHDHQSAAAPPAPASKDPESTNLEMQPV</sequence>
<keyword evidence="2" id="KW-0812">Transmembrane</keyword>
<reference evidence="3 4" key="1">
    <citation type="submission" date="2024-11" db="EMBL/GenBank/DDBJ databases">
        <title>Chromosome-level genome assembly of Eucalyptus globulus Labill. provides insights into its genome evolution.</title>
        <authorList>
            <person name="Li X."/>
        </authorList>
    </citation>
    <scope>NUCLEOTIDE SEQUENCE [LARGE SCALE GENOMIC DNA]</scope>
    <source>
        <strain evidence="3">CL2024</strain>
        <tissue evidence="3">Fresh tender leaves</tissue>
    </source>
</reference>
<feature type="transmembrane region" description="Helical" evidence="2">
    <location>
        <begin position="103"/>
        <end position="124"/>
    </location>
</feature>
<dbReference type="Proteomes" id="UP001634007">
    <property type="component" value="Unassembled WGS sequence"/>
</dbReference>
<dbReference type="EMBL" id="JBJKBG010000004">
    <property type="protein sequence ID" value="KAL3743762.1"/>
    <property type="molecule type" value="Genomic_DNA"/>
</dbReference>
<evidence type="ECO:0000256" key="2">
    <source>
        <dbReference type="SAM" id="Phobius"/>
    </source>
</evidence>
<dbReference type="PANTHER" id="PTHR15907">
    <property type="entry name" value="DUF614 FAMILY PROTEIN-RELATED"/>
    <property type="match status" value="1"/>
</dbReference>
<accession>A0ABD3KWM5</accession>
<protein>
    <recommendedName>
        <fullName evidence="5">Cell number regulator 6</fullName>
    </recommendedName>
</protein>